<protein>
    <recommendedName>
        <fullName evidence="4">Lipoprotein</fullName>
    </recommendedName>
</protein>
<dbReference type="PROSITE" id="PS51257">
    <property type="entry name" value="PROKAR_LIPOPROTEIN"/>
    <property type="match status" value="1"/>
</dbReference>
<keyword evidence="1" id="KW-0732">Signal</keyword>
<reference evidence="2 3" key="1">
    <citation type="submission" date="2007-06" db="EMBL/GenBank/DDBJ databases">
        <authorList>
            <person name="Shimkets L."/>
            <person name="Ferriera S."/>
            <person name="Johnson J."/>
            <person name="Kravitz S."/>
            <person name="Beeson K."/>
            <person name="Sutton G."/>
            <person name="Rogers Y.-H."/>
            <person name="Friedman R."/>
            <person name="Frazier M."/>
            <person name="Venter J.C."/>
        </authorList>
    </citation>
    <scope>NUCLEOTIDE SEQUENCE [LARGE SCALE GENOMIC DNA]</scope>
    <source>
        <strain evidence="2 3">SIR-1</strain>
    </source>
</reference>
<name>A6GCZ5_9BACT</name>
<dbReference type="EMBL" id="ABCS01000069">
    <property type="protein sequence ID" value="EDM76233.1"/>
    <property type="molecule type" value="Genomic_DNA"/>
</dbReference>
<dbReference type="Proteomes" id="UP000005801">
    <property type="component" value="Unassembled WGS sequence"/>
</dbReference>
<proteinExistence type="predicted"/>
<dbReference type="AlphaFoldDB" id="A6GCZ5"/>
<evidence type="ECO:0008006" key="4">
    <source>
        <dbReference type="Google" id="ProtNLM"/>
    </source>
</evidence>
<evidence type="ECO:0000313" key="2">
    <source>
        <dbReference type="EMBL" id="EDM76233.1"/>
    </source>
</evidence>
<dbReference type="RefSeq" id="WP_006974586.1">
    <property type="nucleotide sequence ID" value="NZ_ABCS01000069.1"/>
</dbReference>
<comment type="caution">
    <text evidence="2">The sequence shown here is derived from an EMBL/GenBank/DDBJ whole genome shotgun (WGS) entry which is preliminary data.</text>
</comment>
<dbReference type="STRING" id="391625.PPSIR1_42196"/>
<evidence type="ECO:0000256" key="1">
    <source>
        <dbReference type="SAM" id="SignalP"/>
    </source>
</evidence>
<evidence type="ECO:0000313" key="3">
    <source>
        <dbReference type="Proteomes" id="UP000005801"/>
    </source>
</evidence>
<organism evidence="2 3">
    <name type="scientific">Plesiocystis pacifica SIR-1</name>
    <dbReference type="NCBI Taxonomy" id="391625"/>
    <lineage>
        <taxon>Bacteria</taxon>
        <taxon>Pseudomonadati</taxon>
        <taxon>Myxococcota</taxon>
        <taxon>Polyangia</taxon>
        <taxon>Nannocystales</taxon>
        <taxon>Nannocystaceae</taxon>
        <taxon>Plesiocystis</taxon>
    </lineage>
</organism>
<feature type="chain" id="PRO_5002697767" description="Lipoprotein" evidence="1">
    <location>
        <begin position="21"/>
        <end position="163"/>
    </location>
</feature>
<accession>A6GCZ5</accession>
<feature type="signal peptide" evidence="1">
    <location>
        <begin position="1"/>
        <end position="20"/>
    </location>
</feature>
<sequence>MSRFSLLALLLPTLALTLGAAAGCSEDEGAALKPTGGVWTYEETEAVQNSCSMDLQLDPLTVFLLDDDPGDTFEVKAYERDIECVVSGYDFDCAPTIIHTADLAPAFSAVLPFEVTYDGTFDSEVAGSGTETVRVTCTGDDCALLGDAVPCQIITRFDIEYDG</sequence>
<keyword evidence="3" id="KW-1185">Reference proteome</keyword>
<gene>
    <name evidence="2" type="ORF">PPSIR1_42196</name>
</gene>